<dbReference type="Pfam" id="PF11967">
    <property type="entry name" value="RecO_N"/>
    <property type="match status" value="1"/>
</dbReference>
<keyword evidence="10" id="KW-1185">Reference proteome</keyword>
<dbReference type="InterPro" id="IPR042242">
    <property type="entry name" value="RecO_C"/>
</dbReference>
<dbReference type="SUPFAM" id="SSF50249">
    <property type="entry name" value="Nucleic acid-binding proteins"/>
    <property type="match status" value="1"/>
</dbReference>
<organism evidence="9 10">
    <name type="scientific">Zhouia spongiae</name>
    <dbReference type="NCBI Taxonomy" id="2202721"/>
    <lineage>
        <taxon>Bacteria</taxon>
        <taxon>Pseudomonadati</taxon>
        <taxon>Bacteroidota</taxon>
        <taxon>Flavobacteriia</taxon>
        <taxon>Flavobacteriales</taxon>
        <taxon>Flavobacteriaceae</taxon>
        <taxon>Zhouia</taxon>
    </lineage>
</organism>
<dbReference type="NCBIfam" id="TIGR00613">
    <property type="entry name" value="reco"/>
    <property type="match status" value="1"/>
</dbReference>
<accession>A0ABY3YPA6</accession>
<dbReference type="PANTHER" id="PTHR33991:SF1">
    <property type="entry name" value="DNA REPAIR PROTEIN RECO"/>
    <property type="match status" value="1"/>
</dbReference>
<evidence type="ECO:0000256" key="5">
    <source>
        <dbReference type="ARBA" id="ARBA00023204"/>
    </source>
</evidence>
<dbReference type="InterPro" id="IPR037278">
    <property type="entry name" value="ARFGAP/RecO"/>
</dbReference>
<evidence type="ECO:0000313" key="9">
    <source>
        <dbReference type="EMBL" id="UNY99463.1"/>
    </source>
</evidence>
<evidence type="ECO:0000256" key="7">
    <source>
        <dbReference type="HAMAP-Rule" id="MF_00201"/>
    </source>
</evidence>
<evidence type="ECO:0000256" key="1">
    <source>
        <dbReference type="ARBA" id="ARBA00007452"/>
    </source>
</evidence>
<gene>
    <name evidence="7 9" type="primary">recO</name>
    <name evidence="9" type="ORF">MQE36_03755</name>
</gene>
<dbReference type="Gene3D" id="2.40.50.140">
    <property type="entry name" value="Nucleic acid-binding proteins"/>
    <property type="match status" value="1"/>
</dbReference>
<keyword evidence="5 7" id="KW-0234">DNA repair</keyword>
<evidence type="ECO:0000313" key="10">
    <source>
        <dbReference type="Proteomes" id="UP000829476"/>
    </source>
</evidence>
<name>A0ABY3YPA6_9FLAO</name>
<sequence>MIVTTKAIVLSAIKYSDTSLIVKCYTELDGVKSYLLRGVLKSKKGKLKSGYFQPLTQLELIANHKNKGGLESVREARVLYHFQTIHADVVKNSIVFFLSEVLAGVLHEEEENKPMYRFLETAIQWLDTHEEVANFHIFFLLKLSRYLGFQPYEIDEGALYFDLGEAEYVSVRPAQPYIADEQLQLFNAFLRADFDSIAAVKTTKFKRKELLKMLIRFYQFHLHGFREPKSLDVLDQLFG</sequence>
<dbReference type="PANTHER" id="PTHR33991">
    <property type="entry name" value="DNA REPAIR PROTEIN RECO"/>
    <property type="match status" value="1"/>
</dbReference>
<dbReference type="HAMAP" id="MF_00201">
    <property type="entry name" value="RecO"/>
    <property type="match status" value="1"/>
</dbReference>
<dbReference type="InterPro" id="IPR003717">
    <property type="entry name" value="RecO"/>
</dbReference>
<dbReference type="InterPro" id="IPR012340">
    <property type="entry name" value="NA-bd_OB-fold"/>
</dbReference>
<evidence type="ECO:0000259" key="8">
    <source>
        <dbReference type="Pfam" id="PF11967"/>
    </source>
</evidence>
<dbReference type="InterPro" id="IPR022572">
    <property type="entry name" value="DNA_rep/recomb_RecO_N"/>
</dbReference>
<feature type="domain" description="DNA replication/recombination mediator RecO N-terminal" evidence="8">
    <location>
        <begin position="1"/>
        <end position="80"/>
    </location>
</feature>
<dbReference type="Pfam" id="PF02565">
    <property type="entry name" value="RecO_C"/>
    <property type="match status" value="1"/>
</dbReference>
<dbReference type="Proteomes" id="UP000829476">
    <property type="component" value="Chromosome"/>
</dbReference>
<dbReference type="SUPFAM" id="SSF57863">
    <property type="entry name" value="ArfGap/RecO-like zinc finger"/>
    <property type="match status" value="1"/>
</dbReference>
<dbReference type="RefSeq" id="WP_242937836.1">
    <property type="nucleotide sequence ID" value="NZ_CP094326.1"/>
</dbReference>
<dbReference type="Gene3D" id="1.20.1440.120">
    <property type="entry name" value="Recombination protein O, C-terminal domain"/>
    <property type="match status" value="1"/>
</dbReference>
<evidence type="ECO:0000256" key="4">
    <source>
        <dbReference type="ARBA" id="ARBA00023172"/>
    </source>
</evidence>
<keyword evidence="4 7" id="KW-0233">DNA recombination</keyword>
<proteinExistence type="inferred from homology"/>
<protein>
    <recommendedName>
        <fullName evidence="2 7">DNA repair protein RecO</fullName>
    </recommendedName>
    <alternativeName>
        <fullName evidence="6 7">Recombination protein O</fullName>
    </alternativeName>
</protein>
<comment type="function">
    <text evidence="7">Involved in DNA repair and RecF pathway recombination.</text>
</comment>
<evidence type="ECO:0000256" key="3">
    <source>
        <dbReference type="ARBA" id="ARBA00022763"/>
    </source>
</evidence>
<evidence type="ECO:0000256" key="2">
    <source>
        <dbReference type="ARBA" id="ARBA00021310"/>
    </source>
</evidence>
<comment type="similarity">
    <text evidence="1 7">Belongs to the RecO family.</text>
</comment>
<reference evidence="9 10" key="1">
    <citation type="journal article" date="2018" name="Int. J. Syst. Evol. Microbiol.">
        <title>Zhouia spongiae sp. nov., isolated from a marine sponge.</title>
        <authorList>
            <person name="Zhuang L."/>
            <person name="Lin B."/>
            <person name="Qin F."/>
            <person name="Luo L."/>
        </authorList>
    </citation>
    <scope>NUCLEOTIDE SEQUENCE [LARGE SCALE GENOMIC DNA]</scope>
    <source>
        <strain evidence="9 10">HN-Y44</strain>
    </source>
</reference>
<keyword evidence="3 7" id="KW-0227">DNA damage</keyword>
<evidence type="ECO:0000256" key="6">
    <source>
        <dbReference type="ARBA" id="ARBA00033409"/>
    </source>
</evidence>
<dbReference type="EMBL" id="CP094326">
    <property type="protein sequence ID" value="UNY99463.1"/>
    <property type="molecule type" value="Genomic_DNA"/>
</dbReference>